<sequence>MYGLNKQARRLRDPRRSTTATALCSGAGCLLTGKAGSRLTWAERQMRFMHVPPLLRRRLQATDLSSRWNEATRRCVAHSDQSRPGPGTDRQQESPGTVARGQDIQAAPSPELDCVAAAHEQACNAGQETYIDPQTGYVVFTRIAHVRRGKCCGSGCRHCPYGQENVKDSSKRKQFNSFYYT</sequence>
<dbReference type="OMA" id="CPYGQEN"/>
<dbReference type="Ensembl" id="ENSXETT00000061021">
    <property type="protein sequence ID" value="ENSXETP00000063290"/>
    <property type="gene ID" value="ENSXETG00000029945"/>
</dbReference>
<dbReference type="OrthoDB" id="274765at2759"/>
<organism evidence="2">
    <name type="scientific">Xenopus tropicalis</name>
    <name type="common">Western clawed frog</name>
    <name type="synonym">Silurana tropicalis</name>
    <dbReference type="NCBI Taxonomy" id="8364"/>
    <lineage>
        <taxon>Eukaryota</taxon>
        <taxon>Metazoa</taxon>
        <taxon>Chordata</taxon>
        <taxon>Craniata</taxon>
        <taxon>Vertebrata</taxon>
        <taxon>Euteleostomi</taxon>
        <taxon>Amphibia</taxon>
        <taxon>Batrachia</taxon>
        <taxon>Anura</taxon>
        <taxon>Pipoidea</taxon>
        <taxon>Pipidae</taxon>
        <taxon>Xenopodinae</taxon>
        <taxon>Xenopus</taxon>
        <taxon>Silurana</taxon>
    </lineage>
</organism>
<evidence type="ECO:0000313" key="3">
    <source>
        <dbReference type="Proteomes" id="UP000008143"/>
    </source>
</evidence>
<protein>
    <submittedName>
        <fullName evidence="2">Chromosome 4 C1orf53 homolog</fullName>
    </submittedName>
    <submittedName>
        <fullName evidence="4">Uncharacterized protein C1orf53 homolog</fullName>
    </submittedName>
</protein>
<evidence type="ECO:0000256" key="1">
    <source>
        <dbReference type="SAM" id="MobiDB-lite"/>
    </source>
</evidence>
<evidence type="ECO:0000313" key="2">
    <source>
        <dbReference type="Ensembl" id="ENSXETP00000063290"/>
    </source>
</evidence>
<gene>
    <name evidence="2 4 5" type="primary">c4h1orf53</name>
</gene>
<dbReference type="CTD" id="118226384"/>
<dbReference type="InterPro" id="IPR040807">
    <property type="entry name" value="DUF5522"/>
</dbReference>
<name>A0A6I8Q1Z4_XENTR</name>
<dbReference type="AlphaFoldDB" id="A0A6I8Q1Z4"/>
<keyword evidence="3" id="KW-1185">Reference proteome</keyword>
<reference evidence="4" key="3">
    <citation type="submission" date="2025-04" db="UniProtKB">
        <authorList>
            <consortium name="RefSeq"/>
        </authorList>
    </citation>
    <scope>IDENTIFICATION</scope>
    <source>
        <strain evidence="4">Nigerian</strain>
        <tissue evidence="4">Liver and blood</tissue>
    </source>
</reference>
<dbReference type="Bgee" id="ENSXETG00000029945">
    <property type="expression patterns" value="Expressed in testis and 12 other cell types or tissues"/>
</dbReference>
<dbReference type="PANTHER" id="PTHR21037">
    <property type="entry name" value="39S RIBOSOMAL PROTEIN L14, MITOCHONDRIAL"/>
    <property type="match status" value="1"/>
</dbReference>
<evidence type="ECO:0000313" key="4">
    <source>
        <dbReference type="RefSeq" id="XP_002932202.2"/>
    </source>
</evidence>
<dbReference type="AGR" id="Xenbase:XB-GENE-29076951"/>
<evidence type="ECO:0000313" key="5">
    <source>
        <dbReference type="Xenbase" id="XB-GENE-29076951"/>
    </source>
</evidence>
<dbReference type="PROSITE" id="PS51257">
    <property type="entry name" value="PROKAR_LIPOPROTEIN"/>
    <property type="match status" value="1"/>
</dbReference>
<dbReference type="GeneID" id="100127772"/>
<dbReference type="Pfam" id="PF17653">
    <property type="entry name" value="DUF5522"/>
    <property type="match status" value="1"/>
</dbReference>
<dbReference type="PANTHER" id="PTHR21037:SF2">
    <property type="entry name" value="SIMILAR TO NOVEL PROTEIN"/>
    <property type="match status" value="1"/>
</dbReference>
<dbReference type="RefSeq" id="XP_002932202.2">
    <property type="nucleotide sequence ID" value="XM_002932156.3"/>
</dbReference>
<reference evidence="2" key="1">
    <citation type="journal article" date="2010" name="Science">
        <title>The genome of the Western clawed frog Xenopus tropicalis.</title>
        <authorList>
            <person name="Hellsten U."/>
            <person name="Harland R.M."/>
            <person name="Gilchrist M.J."/>
            <person name="Hendrix D."/>
            <person name="Jurka J."/>
            <person name="Kapitonov V."/>
            <person name="Ovcharenko I."/>
            <person name="Putnam N.H."/>
            <person name="Shu S."/>
            <person name="Taher L."/>
            <person name="Blitz I.L."/>
            <person name="Blumberg B."/>
            <person name="Dichmann D.S."/>
            <person name="Dubchak I."/>
            <person name="Amaya E."/>
            <person name="Detter J.C."/>
            <person name="Fletcher R."/>
            <person name="Gerhard D.S."/>
            <person name="Goodstein D."/>
            <person name="Graves T."/>
            <person name="Grigoriev I.V."/>
            <person name="Grimwood J."/>
            <person name="Kawashima T."/>
            <person name="Lindquist E."/>
            <person name="Lucas S.M."/>
            <person name="Mead P.E."/>
            <person name="Mitros T."/>
            <person name="Ogino H."/>
            <person name="Ohta Y."/>
            <person name="Poliakov A.V."/>
            <person name="Pollet N."/>
            <person name="Robert J."/>
            <person name="Salamov A."/>
            <person name="Sater A.K."/>
            <person name="Schmutz J."/>
            <person name="Terry A."/>
            <person name="Vize P.D."/>
            <person name="Warren W.C."/>
            <person name="Wells D."/>
            <person name="Wills A."/>
            <person name="Wilson R.K."/>
            <person name="Zimmerman L.B."/>
            <person name="Zorn A.M."/>
            <person name="Grainger R."/>
            <person name="Grammer T."/>
            <person name="Khokha M.K."/>
            <person name="Richardson P.M."/>
            <person name="Rokhsar D.S."/>
        </authorList>
    </citation>
    <scope>NUCLEOTIDE SEQUENCE [LARGE SCALE GENOMIC DNA]</scope>
    <source>
        <strain evidence="2">Nigerian</strain>
    </source>
</reference>
<dbReference type="GeneTree" id="ENSGT00390000016548"/>
<reference evidence="2" key="2">
    <citation type="submission" date="2020-05" db="UniProtKB">
        <authorList>
            <consortium name="Ensembl"/>
        </authorList>
    </citation>
    <scope>IDENTIFICATION</scope>
</reference>
<dbReference type="KEGG" id="xtr:100127772"/>
<accession>A0A6I8Q1Z4</accession>
<feature type="region of interest" description="Disordered" evidence="1">
    <location>
        <begin position="73"/>
        <end position="103"/>
    </location>
</feature>
<dbReference type="Proteomes" id="UP000008143">
    <property type="component" value="Chromosome 4"/>
</dbReference>
<dbReference type="Xenbase" id="XB-GENE-29076951">
    <property type="gene designation" value="c4h1orf53"/>
</dbReference>
<proteinExistence type="predicted"/>